<feature type="transmembrane region" description="Helical" evidence="1">
    <location>
        <begin position="332"/>
        <end position="355"/>
    </location>
</feature>
<organism evidence="2 3">
    <name type="scientific">Cymbomonas tetramitiformis</name>
    <dbReference type="NCBI Taxonomy" id="36881"/>
    <lineage>
        <taxon>Eukaryota</taxon>
        <taxon>Viridiplantae</taxon>
        <taxon>Chlorophyta</taxon>
        <taxon>Pyramimonadophyceae</taxon>
        <taxon>Pyramimonadales</taxon>
        <taxon>Pyramimonadaceae</taxon>
        <taxon>Cymbomonas</taxon>
    </lineage>
</organism>
<evidence type="ECO:0000313" key="3">
    <source>
        <dbReference type="Proteomes" id="UP001190700"/>
    </source>
</evidence>
<dbReference type="InterPro" id="IPR007498">
    <property type="entry name" value="PqiA-like"/>
</dbReference>
<feature type="transmembrane region" description="Helical" evidence="1">
    <location>
        <begin position="95"/>
        <end position="121"/>
    </location>
</feature>
<dbReference type="Proteomes" id="UP001190700">
    <property type="component" value="Unassembled WGS sequence"/>
</dbReference>
<name>A0AAE0F0V7_9CHLO</name>
<keyword evidence="3" id="KW-1185">Reference proteome</keyword>
<dbReference type="PANTHER" id="PTHR34730">
    <property type="entry name" value="UNNAMED PRODUCT"/>
    <property type="match status" value="1"/>
</dbReference>
<keyword evidence="1" id="KW-1133">Transmembrane helix</keyword>
<keyword evidence="1" id="KW-0812">Transmembrane</keyword>
<accession>A0AAE0F0V7</accession>
<evidence type="ECO:0000313" key="2">
    <source>
        <dbReference type="EMBL" id="KAK3247673.1"/>
    </source>
</evidence>
<evidence type="ECO:0000256" key="1">
    <source>
        <dbReference type="SAM" id="Phobius"/>
    </source>
</evidence>
<feature type="transmembrane region" description="Helical" evidence="1">
    <location>
        <begin position="394"/>
        <end position="415"/>
    </location>
</feature>
<feature type="transmembrane region" description="Helical" evidence="1">
    <location>
        <begin position="133"/>
        <end position="154"/>
    </location>
</feature>
<feature type="transmembrane region" description="Helical" evidence="1">
    <location>
        <begin position="32"/>
        <end position="53"/>
    </location>
</feature>
<sequence>MSNFGYTASSPHAEVGEKEDDARSLASRLHPAWSLSICAGCCFNSALFFYSQFTDFYSIKFRNDNSGLDDTLETYSVVTGIDLLWGWGEYDDSNYFFAATVTVFSLIWPHVKSLITIALVVYPMSRARRGKALEILSILGPLSMYDVFITVIMVEAFNISLESFTFQVVVESGIYWFCVAVIASIILSDLLRWLHVTEEEDGVVSTERSLPWALAQHAKDSKRFGVPGTVMSPAVTFGLVVAFVLILWGFVVNAYHFRYKIFFLDIDDKYFSLAEGVEQMGDSEGSDPDGNRLVAAIYLIFVGILPLVWIPGLLLLWLVPIRSVSWRSRAHLIVEVTGSMSGGPTMLLTIFFSFLCFRNWTEAFIRDYLGECEDIPGVQTSECFYIQPSVNGGYFITLIGTILTYALAWTISTYFTKLANPKAADDVGEETALVSWTVATS</sequence>
<dbReference type="PANTHER" id="PTHR34730:SF1">
    <property type="entry name" value="PARAQUAT-INDUCIBLE PROTEIN A"/>
    <property type="match status" value="1"/>
</dbReference>
<dbReference type="EMBL" id="LGRX02028751">
    <property type="protein sequence ID" value="KAK3247673.1"/>
    <property type="molecule type" value="Genomic_DNA"/>
</dbReference>
<dbReference type="Pfam" id="PF04403">
    <property type="entry name" value="PqiA"/>
    <property type="match status" value="1"/>
</dbReference>
<keyword evidence="1" id="KW-0472">Membrane</keyword>
<protein>
    <submittedName>
        <fullName evidence="2">Uncharacterized protein</fullName>
    </submittedName>
</protein>
<feature type="transmembrane region" description="Helical" evidence="1">
    <location>
        <begin position="295"/>
        <end position="320"/>
    </location>
</feature>
<dbReference type="AlphaFoldDB" id="A0AAE0F0V7"/>
<proteinExistence type="predicted"/>
<feature type="transmembrane region" description="Helical" evidence="1">
    <location>
        <begin position="174"/>
        <end position="191"/>
    </location>
</feature>
<gene>
    <name evidence="2" type="ORF">CYMTET_42834</name>
</gene>
<feature type="transmembrane region" description="Helical" evidence="1">
    <location>
        <begin position="230"/>
        <end position="251"/>
    </location>
</feature>
<reference evidence="2 3" key="1">
    <citation type="journal article" date="2015" name="Genome Biol. Evol.">
        <title>Comparative Genomics of a Bacterivorous Green Alga Reveals Evolutionary Causalities and Consequences of Phago-Mixotrophic Mode of Nutrition.</title>
        <authorList>
            <person name="Burns J.A."/>
            <person name="Paasch A."/>
            <person name="Narechania A."/>
            <person name="Kim E."/>
        </authorList>
    </citation>
    <scope>NUCLEOTIDE SEQUENCE [LARGE SCALE GENOMIC DNA]</scope>
    <source>
        <strain evidence="2 3">PLY_AMNH</strain>
    </source>
</reference>
<comment type="caution">
    <text evidence="2">The sequence shown here is derived from an EMBL/GenBank/DDBJ whole genome shotgun (WGS) entry which is preliminary data.</text>
</comment>